<protein>
    <submittedName>
        <fullName evidence="2">Uncharacterized protein</fullName>
    </submittedName>
</protein>
<comment type="caution">
    <text evidence="2">The sequence shown here is derived from an EMBL/GenBank/DDBJ whole genome shotgun (WGS) entry which is preliminary data.</text>
</comment>
<organism evidence="2 3">
    <name type="scientific">Zarconia navalis LEGE 11467</name>
    <dbReference type="NCBI Taxonomy" id="1828826"/>
    <lineage>
        <taxon>Bacteria</taxon>
        <taxon>Bacillati</taxon>
        <taxon>Cyanobacteriota</taxon>
        <taxon>Cyanophyceae</taxon>
        <taxon>Oscillatoriophycideae</taxon>
        <taxon>Oscillatoriales</taxon>
        <taxon>Oscillatoriales incertae sedis</taxon>
        <taxon>Zarconia</taxon>
        <taxon>Zarconia navalis</taxon>
    </lineage>
</organism>
<dbReference type="Proteomes" id="UP000621799">
    <property type="component" value="Unassembled WGS sequence"/>
</dbReference>
<keyword evidence="1" id="KW-0812">Transmembrane</keyword>
<sequence length="154" mass="17120">MTSITHFKTARKAAAGLLLAIGFPIVLLSGTHLADPSAGVRELSLVILTFVGLPPTTTAGWLLWGLWEQSRVERVAQAQARVDRLAATFFQLLKENNGAVTPLQFAMKAQLPGSEAKEYLEFRAQEFDAEFEVNDRGKILYLFDIPKQLSDWED</sequence>
<gene>
    <name evidence="2" type="ORF">IQ235_01830</name>
</gene>
<evidence type="ECO:0000256" key="1">
    <source>
        <dbReference type="SAM" id="Phobius"/>
    </source>
</evidence>
<keyword evidence="1" id="KW-0472">Membrane</keyword>
<reference evidence="2" key="1">
    <citation type="submission" date="2020-10" db="EMBL/GenBank/DDBJ databases">
        <authorList>
            <person name="Castelo-Branco R."/>
            <person name="Eusebio N."/>
            <person name="Adriana R."/>
            <person name="Vieira A."/>
            <person name="Brugerolle De Fraissinette N."/>
            <person name="Rezende De Castro R."/>
            <person name="Schneider M.P."/>
            <person name="Vasconcelos V."/>
            <person name="Leao P.N."/>
        </authorList>
    </citation>
    <scope>NUCLEOTIDE SEQUENCE</scope>
    <source>
        <strain evidence="2">LEGE 11467</strain>
    </source>
</reference>
<name>A0A928Z6I5_9CYAN</name>
<proteinExistence type="predicted"/>
<evidence type="ECO:0000313" key="3">
    <source>
        <dbReference type="Proteomes" id="UP000621799"/>
    </source>
</evidence>
<keyword evidence="3" id="KW-1185">Reference proteome</keyword>
<accession>A0A928Z6I5</accession>
<evidence type="ECO:0000313" key="2">
    <source>
        <dbReference type="EMBL" id="MBE9039535.1"/>
    </source>
</evidence>
<feature type="transmembrane region" description="Helical" evidence="1">
    <location>
        <begin position="43"/>
        <end position="64"/>
    </location>
</feature>
<dbReference type="RefSeq" id="WP_264319797.1">
    <property type="nucleotide sequence ID" value="NZ_JADEXN010000015.1"/>
</dbReference>
<dbReference type="AlphaFoldDB" id="A0A928Z6I5"/>
<dbReference type="EMBL" id="JADEXN010000015">
    <property type="protein sequence ID" value="MBE9039535.1"/>
    <property type="molecule type" value="Genomic_DNA"/>
</dbReference>
<keyword evidence="1" id="KW-1133">Transmembrane helix</keyword>